<gene>
    <name evidence="2" type="ORF">CCO02nite_22920</name>
</gene>
<dbReference type="InterPro" id="IPR027417">
    <property type="entry name" value="P-loop_NTPase"/>
</dbReference>
<protein>
    <submittedName>
        <fullName evidence="2">GTPase</fullName>
    </submittedName>
</protein>
<name>A0A511JCD0_9CELL</name>
<dbReference type="SUPFAM" id="SSF52540">
    <property type="entry name" value="P-loop containing nucleoside triphosphate hydrolases"/>
    <property type="match status" value="1"/>
</dbReference>
<feature type="domain" description="G" evidence="1">
    <location>
        <begin position="25"/>
        <end position="143"/>
    </location>
</feature>
<dbReference type="GO" id="GO:0005525">
    <property type="term" value="F:GTP binding"/>
    <property type="evidence" value="ECO:0007669"/>
    <property type="project" value="InterPro"/>
</dbReference>
<evidence type="ECO:0000313" key="2">
    <source>
        <dbReference type="EMBL" id="GEL95634.1"/>
    </source>
</evidence>
<dbReference type="OrthoDB" id="9255830at2"/>
<accession>A0A511JCD0</accession>
<sequence length="368" mass="38849">MADSSRQAEFDAAYDEQARALGTIRIAIFGLTGAGKSTLLNAVFGEEVAATGVGQPVTKGVTKFVNQTGTLAVWDCRGFETGDHKPTKWLREQVKANRRGDHQDLFDVAWYTVSAESKRFDDGQAALVRELVGLGIPVVLVLTQVRRRGEDVDPVALELADAITARGLPIAEGRPVLTMAKADAFSGLASHGLDRLLEVTYAVVPEGRRNALIAAQRVDLRSKLRLARSWIAGASAFAGGVGFAPIPVADAAVLVPAQLSLMARIAAIYNIPKAKAARLMTGVTGVATTGGKYAAASLVKVIPGVGSVISASVAATITATIGESWRNVSERVFTGRSSIESVTEVGELGETFRAGLRRKVKNDGEPDQ</sequence>
<organism evidence="2 3">
    <name type="scientific">Cellulomonas composti</name>
    <dbReference type="NCBI Taxonomy" id="266130"/>
    <lineage>
        <taxon>Bacteria</taxon>
        <taxon>Bacillati</taxon>
        <taxon>Actinomycetota</taxon>
        <taxon>Actinomycetes</taxon>
        <taxon>Micrococcales</taxon>
        <taxon>Cellulomonadaceae</taxon>
        <taxon>Cellulomonas</taxon>
    </lineage>
</organism>
<reference evidence="2 3" key="1">
    <citation type="submission" date="2019-07" db="EMBL/GenBank/DDBJ databases">
        <title>Whole genome shotgun sequence of Cellulomonas composti NBRC 100758.</title>
        <authorList>
            <person name="Hosoyama A."/>
            <person name="Uohara A."/>
            <person name="Ohji S."/>
            <person name="Ichikawa N."/>
        </authorList>
    </citation>
    <scope>NUCLEOTIDE SEQUENCE [LARGE SCALE GENOMIC DNA]</scope>
    <source>
        <strain evidence="2 3">NBRC 100758</strain>
    </source>
</reference>
<evidence type="ECO:0000313" key="3">
    <source>
        <dbReference type="Proteomes" id="UP000321720"/>
    </source>
</evidence>
<dbReference type="Gene3D" id="3.40.50.300">
    <property type="entry name" value="P-loop containing nucleotide triphosphate hydrolases"/>
    <property type="match status" value="1"/>
</dbReference>
<dbReference type="RefSeq" id="WP_146843272.1">
    <property type="nucleotide sequence ID" value="NZ_BJWG01000010.1"/>
</dbReference>
<proteinExistence type="predicted"/>
<dbReference type="Pfam" id="PF01926">
    <property type="entry name" value="MMR_HSR1"/>
    <property type="match status" value="1"/>
</dbReference>
<dbReference type="InterPro" id="IPR006073">
    <property type="entry name" value="GTP-bd"/>
</dbReference>
<keyword evidence="3" id="KW-1185">Reference proteome</keyword>
<evidence type="ECO:0000259" key="1">
    <source>
        <dbReference type="Pfam" id="PF01926"/>
    </source>
</evidence>
<dbReference type="Proteomes" id="UP000321720">
    <property type="component" value="Unassembled WGS sequence"/>
</dbReference>
<dbReference type="CDD" id="cd00882">
    <property type="entry name" value="Ras_like_GTPase"/>
    <property type="match status" value="1"/>
</dbReference>
<dbReference type="AlphaFoldDB" id="A0A511JCD0"/>
<dbReference type="EMBL" id="BJWG01000010">
    <property type="protein sequence ID" value="GEL95634.1"/>
    <property type="molecule type" value="Genomic_DNA"/>
</dbReference>
<comment type="caution">
    <text evidence="2">The sequence shown here is derived from an EMBL/GenBank/DDBJ whole genome shotgun (WGS) entry which is preliminary data.</text>
</comment>